<evidence type="ECO:0000256" key="2">
    <source>
        <dbReference type="ARBA" id="ARBA00022859"/>
    </source>
</evidence>
<evidence type="ECO:0000313" key="10">
    <source>
        <dbReference type="EMBL" id="ELR48191.1"/>
    </source>
</evidence>
<keyword evidence="3" id="KW-1015">Disulfide bond</keyword>
<protein>
    <recommendedName>
        <fullName evidence="9">Immunoglobulin V-set domain-containing protein</fullName>
    </recommendedName>
</protein>
<comment type="subunit">
    <text evidence="6">Alpha-beta TR is a heterodimer composed of an alpha and beta chain; disulfide-linked. The alpha-beta TR is associated with the transmembrane signaling CD3 coreceptor proteins to form the TR-CD3 (TcR or TCR). The assembly of alpha-beta TR heterodimers with CD3 occurs in the endoplasmic reticulum where a single alpha-beta TR heterodimer associates with one CD3D-CD3E heterodimer, one CD3G-CD3E heterodimer and one CD247 homodimer forming a stable octameric structure. CD3D-CD3E and CD3G-CD3E heterodimers preferentially associate with TR alpha and TR beta chains, respectively. The association of the CD247 homodimer is the last step of TcR assembly in the endoplasmic reticulum and is required for transport to the cell surface.</text>
</comment>
<dbReference type="InterPro" id="IPR050413">
    <property type="entry name" value="TCR_beta_variable"/>
</dbReference>
<evidence type="ECO:0000256" key="3">
    <source>
        <dbReference type="ARBA" id="ARBA00023157"/>
    </source>
</evidence>
<accession>L8HWG8</accession>
<dbReference type="GO" id="GO:0007166">
    <property type="term" value="P:cell surface receptor signaling pathway"/>
    <property type="evidence" value="ECO:0007669"/>
    <property type="project" value="TreeGrafter"/>
</dbReference>
<evidence type="ECO:0000256" key="5">
    <source>
        <dbReference type="ARBA" id="ARBA00023319"/>
    </source>
</evidence>
<keyword evidence="2" id="KW-0391">Immunity</keyword>
<keyword evidence="7" id="KW-1279">T cell receptor</keyword>
<dbReference type="AlphaFoldDB" id="L8HWG8"/>
<dbReference type="SUPFAM" id="SSF48726">
    <property type="entry name" value="Immunoglobulin"/>
    <property type="match status" value="1"/>
</dbReference>
<feature type="chain" id="PRO_5003991614" description="Immunoglobulin V-set domain-containing protein" evidence="8">
    <location>
        <begin position="22"/>
        <end position="144"/>
    </location>
</feature>
<name>L8HWG8_9CETA</name>
<keyword evidence="5" id="KW-0393">Immunoglobulin domain</keyword>
<dbReference type="InterPro" id="IPR013783">
    <property type="entry name" value="Ig-like_fold"/>
</dbReference>
<keyword evidence="4" id="KW-0675">Receptor</keyword>
<evidence type="ECO:0000256" key="1">
    <source>
        <dbReference type="ARBA" id="ARBA00022729"/>
    </source>
</evidence>
<proteinExistence type="predicted"/>
<keyword evidence="7" id="KW-1064">Adaptive immunity</keyword>
<gene>
    <name evidence="10" type="ORF">M91_02145</name>
</gene>
<evidence type="ECO:0000259" key="9">
    <source>
        <dbReference type="Pfam" id="PF07686"/>
    </source>
</evidence>
<evidence type="ECO:0000256" key="8">
    <source>
        <dbReference type="SAM" id="SignalP"/>
    </source>
</evidence>
<evidence type="ECO:0000256" key="6">
    <source>
        <dbReference type="ARBA" id="ARBA00038651"/>
    </source>
</evidence>
<dbReference type="InterPro" id="IPR036179">
    <property type="entry name" value="Ig-like_dom_sf"/>
</dbReference>
<organism evidence="10 11">
    <name type="scientific">Bos mutus</name>
    <name type="common">wild yak</name>
    <dbReference type="NCBI Taxonomy" id="72004"/>
    <lineage>
        <taxon>Eukaryota</taxon>
        <taxon>Metazoa</taxon>
        <taxon>Chordata</taxon>
        <taxon>Craniata</taxon>
        <taxon>Vertebrata</taxon>
        <taxon>Euteleostomi</taxon>
        <taxon>Mammalia</taxon>
        <taxon>Eutheria</taxon>
        <taxon>Laurasiatheria</taxon>
        <taxon>Artiodactyla</taxon>
        <taxon>Ruminantia</taxon>
        <taxon>Pecora</taxon>
        <taxon>Bovidae</taxon>
        <taxon>Bovinae</taxon>
        <taxon>Bos</taxon>
    </lineage>
</organism>
<sequence>MSPCLLGCVVFCLLQAGAVHAGVTQDPRFQVVRTGQSTTLKCTQDFTGGSDGKASAYNVGDPGSIHGYMYWYHQDLGPRLRLIHYSDGPPTTEEGDVPNGYSVSRSSTENFPLMLESANCSQTSVYFCASSYSTVLHGHLPYGQ</sequence>
<feature type="signal peptide" evidence="8">
    <location>
        <begin position="1"/>
        <end position="21"/>
    </location>
</feature>
<dbReference type="Gene3D" id="2.60.40.10">
    <property type="entry name" value="Immunoglobulins"/>
    <property type="match status" value="1"/>
</dbReference>
<dbReference type="GO" id="GO:0002376">
    <property type="term" value="P:immune system process"/>
    <property type="evidence" value="ECO:0007669"/>
    <property type="project" value="UniProtKB-KW"/>
</dbReference>
<reference evidence="10 11" key="1">
    <citation type="journal article" date="2012" name="Nat. Genet.">
        <title>The yak genome and adaptation to life at high altitude.</title>
        <authorList>
            <person name="Qiu Q."/>
            <person name="Zhang G."/>
            <person name="Ma T."/>
            <person name="Qian W."/>
            <person name="Wang J."/>
            <person name="Ye Z."/>
            <person name="Cao C."/>
            <person name="Hu Q."/>
            <person name="Kim J."/>
            <person name="Larkin D.M."/>
            <person name="Auvil L."/>
            <person name="Capitanu B."/>
            <person name="Ma J."/>
            <person name="Lewin H.A."/>
            <person name="Qian X."/>
            <person name="Lang Y."/>
            <person name="Zhou R."/>
            <person name="Wang L."/>
            <person name="Wang K."/>
            <person name="Xia J."/>
            <person name="Liao S."/>
            <person name="Pan S."/>
            <person name="Lu X."/>
            <person name="Hou H."/>
            <person name="Wang Y."/>
            <person name="Zang X."/>
            <person name="Yin Y."/>
            <person name="Ma H."/>
            <person name="Zhang J."/>
            <person name="Wang Z."/>
            <person name="Zhang Y."/>
            <person name="Zhang D."/>
            <person name="Yonezawa T."/>
            <person name="Hasegawa M."/>
            <person name="Zhong Y."/>
            <person name="Liu W."/>
            <person name="Zhang Y."/>
            <person name="Huang Z."/>
            <person name="Zhang S."/>
            <person name="Long R."/>
            <person name="Yang H."/>
            <person name="Wang J."/>
            <person name="Lenstra J.A."/>
            <person name="Cooper D.N."/>
            <person name="Wu Y."/>
            <person name="Wang J."/>
            <person name="Shi P."/>
            <person name="Wang J."/>
            <person name="Liu J."/>
        </authorList>
    </citation>
    <scope>NUCLEOTIDE SEQUENCE [LARGE SCALE GENOMIC DNA]</scope>
    <source>
        <strain evidence="11">yakQH1</strain>
    </source>
</reference>
<dbReference type="PANTHER" id="PTHR23268:SF19">
    <property type="entry name" value="T CELL RECEPTOR BETA VARIABLE 6-2-RELATED"/>
    <property type="match status" value="1"/>
</dbReference>
<dbReference type="GO" id="GO:0042101">
    <property type="term" value="C:T cell receptor complex"/>
    <property type="evidence" value="ECO:0007669"/>
    <property type="project" value="UniProtKB-KW"/>
</dbReference>
<evidence type="ECO:0000256" key="7">
    <source>
        <dbReference type="ARBA" id="ARBA00043266"/>
    </source>
</evidence>
<feature type="domain" description="Immunoglobulin V-set" evidence="9">
    <location>
        <begin position="28"/>
        <end position="131"/>
    </location>
</feature>
<dbReference type="Pfam" id="PF07686">
    <property type="entry name" value="V-set"/>
    <property type="match status" value="1"/>
</dbReference>
<evidence type="ECO:0000256" key="4">
    <source>
        <dbReference type="ARBA" id="ARBA00023170"/>
    </source>
</evidence>
<dbReference type="EMBL" id="JH882821">
    <property type="protein sequence ID" value="ELR48191.1"/>
    <property type="molecule type" value="Genomic_DNA"/>
</dbReference>
<dbReference type="Proteomes" id="UP000011080">
    <property type="component" value="Unassembled WGS sequence"/>
</dbReference>
<evidence type="ECO:0000313" key="11">
    <source>
        <dbReference type="Proteomes" id="UP000011080"/>
    </source>
</evidence>
<keyword evidence="1 8" id="KW-0732">Signal</keyword>
<dbReference type="PANTHER" id="PTHR23268">
    <property type="entry name" value="T-CELL RECEPTOR BETA CHAIN"/>
    <property type="match status" value="1"/>
</dbReference>
<dbReference type="InterPro" id="IPR013106">
    <property type="entry name" value="Ig_V-set"/>
</dbReference>